<reference evidence="6 7" key="1">
    <citation type="submission" date="2018-11" db="EMBL/GenBank/DDBJ databases">
        <title>Draft genome sequence of Ferruginibacter sp. BO-59.</title>
        <authorList>
            <person name="Im W.T."/>
        </authorList>
    </citation>
    <scope>NUCLEOTIDE SEQUENCE [LARGE SCALE GENOMIC DNA]</scope>
    <source>
        <strain evidence="6 7">BO-59</strain>
    </source>
</reference>
<evidence type="ECO:0000256" key="3">
    <source>
        <dbReference type="ARBA" id="ARBA00022723"/>
    </source>
</evidence>
<dbReference type="SUPFAM" id="SSF56784">
    <property type="entry name" value="HAD-like"/>
    <property type="match status" value="1"/>
</dbReference>
<organism evidence="6 7">
    <name type="scientific">Hanamia caeni</name>
    <dbReference type="NCBI Taxonomy" id="2294116"/>
    <lineage>
        <taxon>Bacteria</taxon>
        <taxon>Pseudomonadati</taxon>
        <taxon>Bacteroidota</taxon>
        <taxon>Chitinophagia</taxon>
        <taxon>Chitinophagales</taxon>
        <taxon>Chitinophagaceae</taxon>
        <taxon>Hanamia</taxon>
    </lineage>
</organism>
<dbReference type="InterPro" id="IPR036412">
    <property type="entry name" value="HAD-like_sf"/>
</dbReference>
<gene>
    <name evidence="6" type="ORF">EFY79_11505</name>
</gene>
<dbReference type="SFLD" id="SFLDG01135">
    <property type="entry name" value="C1.5.6:_HAD__Beta-PGM__Phospha"/>
    <property type="match status" value="1"/>
</dbReference>
<evidence type="ECO:0000256" key="5">
    <source>
        <dbReference type="ARBA" id="ARBA00023277"/>
    </source>
</evidence>
<keyword evidence="7" id="KW-1185">Reference proteome</keyword>
<dbReference type="InterPro" id="IPR051600">
    <property type="entry name" value="Beta-PGM-like"/>
</dbReference>
<dbReference type="InterPro" id="IPR006439">
    <property type="entry name" value="HAD-SF_hydro_IA"/>
</dbReference>
<dbReference type="Gene3D" id="1.10.150.240">
    <property type="entry name" value="Putative phosphatase, domain 2"/>
    <property type="match status" value="1"/>
</dbReference>
<evidence type="ECO:0000313" key="6">
    <source>
        <dbReference type="EMBL" id="RNI36297.1"/>
    </source>
</evidence>
<dbReference type="GO" id="GO:0046872">
    <property type="term" value="F:metal ion binding"/>
    <property type="evidence" value="ECO:0007669"/>
    <property type="project" value="UniProtKB-KW"/>
</dbReference>
<dbReference type="Proteomes" id="UP000267223">
    <property type="component" value="Unassembled WGS sequence"/>
</dbReference>
<dbReference type="SFLD" id="SFLDS00003">
    <property type="entry name" value="Haloacid_Dehalogenase"/>
    <property type="match status" value="1"/>
</dbReference>
<dbReference type="Gene3D" id="3.40.50.1000">
    <property type="entry name" value="HAD superfamily/HAD-like"/>
    <property type="match status" value="1"/>
</dbReference>
<evidence type="ECO:0000256" key="4">
    <source>
        <dbReference type="ARBA" id="ARBA00022842"/>
    </source>
</evidence>
<dbReference type="NCBIfam" id="TIGR01549">
    <property type="entry name" value="HAD-SF-IA-v1"/>
    <property type="match status" value="1"/>
</dbReference>
<dbReference type="EMBL" id="RJJR01000008">
    <property type="protein sequence ID" value="RNI36297.1"/>
    <property type="molecule type" value="Genomic_DNA"/>
</dbReference>
<dbReference type="CDD" id="cd07505">
    <property type="entry name" value="HAD_BPGM-like"/>
    <property type="match status" value="1"/>
</dbReference>
<proteinExistence type="inferred from homology"/>
<dbReference type="InterPro" id="IPR023214">
    <property type="entry name" value="HAD_sf"/>
</dbReference>
<dbReference type="PANTHER" id="PTHR46193:SF18">
    <property type="entry name" value="HEXITOL PHOSPHATASE B"/>
    <property type="match status" value="1"/>
</dbReference>
<dbReference type="InterPro" id="IPR023198">
    <property type="entry name" value="PGP-like_dom2"/>
</dbReference>
<protein>
    <submittedName>
        <fullName evidence="6">HAD family phosphatase</fullName>
    </submittedName>
</protein>
<evidence type="ECO:0000256" key="2">
    <source>
        <dbReference type="ARBA" id="ARBA00006171"/>
    </source>
</evidence>
<name>A0A3M9NG68_9BACT</name>
<dbReference type="Pfam" id="PF13419">
    <property type="entry name" value="HAD_2"/>
    <property type="match status" value="1"/>
</dbReference>
<dbReference type="AlphaFoldDB" id="A0A3M9NG68"/>
<evidence type="ECO:0000256" key="1">
    <source>
        <dbReference type="ARBA" id="ARBA00001946"/>
    </source>
</evidence>
<dbReference type="InterPro" id="IPR041492">
    <property type="entry name" value="HAD_2"/>
</dbReference>
<accession>A0A3M9NG68</accession>
<dbReference type="NCBIfam" id="TIGR01509">
    <property type="entry name" value="HAD-SF-IA-v3"/>
    <property type="match status" value="1"/>
</dbReference>
<keyword evidence="4" id="KW-0460">Magnesium</keyword>
<keyword evidence="3" id="KW-0479">Metal-binding</keyword>
<sequence>MHEFWTFEIISLMEKKSIDEKIDFVLGKFDTKAVIFDLDGTLLDNNSFHRKTWEAYLKNIEKVISPEEFNAYINGRTNKDAIEYIYGRKMSEEESTRYTLEKEALYRQIYKPFIQPVNGLLYFLEILHKKNIPMAIATSGIQPNIDFMFEHIPIKDYFKVIVNSSHIINGKPHPEIYLKVASLLNISPKNCLVFEDAVVGINSAKAAGMKVIAVATTQTKEELSIADMTLDDFNF</sequence>
<comment type="similarity">
    <text evidence="2">Belongs to the HAD-like hydrolase superfamily. CbbY/CbbZ/Gph/YieH family.</text>
</comment>
<evidence type="ECO:0000313" key="7">
    <source>
        <dbReference type="Proteomes" id="UP000267223"/>
    </source>
</evidence>
<comment type="caution">
    <text evidence="6">The sequence shown here is derived from an EMBL/GenBank/DDBJ whole genome shotgun (WGS) entry which is preliminary data.</text>
</comment>
<dbReference type="PRINTS" id="PR00413">
    <property type="entry name" value="HADHALOGNASE"/>
</dbReference>
<dbReference type="GO" id="GO:0003824">
    <property type="term" value="F:catalytic activity"/>
    <property type="evidence" value="ECO:0007669"/>
    <property type="project" value="UniProtKB-ARBA"/>
</dbReference>
<comment type="cofactor">
    <cofactor evidence="1">
        <name>Mg(2+)</name>
        <dbReference type="ChEBI" id="CHEBI:18420"/>
    </cofactor>
</comment>
<dbReference type="PANTHER" id="PTHR46193">
    <property type="entry name" value="6-PHOSPHOGLUCONATE PHOSPHATASE"/>
    <property type="match status" value="1"/>
</dbReference>
<keyword evidence="5" id="KW-0119">Carbohydrate metabolism</keyword>
<dbReference type="SFLD" id="SFLDG01129">
    <property type="entry name" value="C1.5:_HAD__Beta-PGM__Phosphata"/>
    <property type="match status" value="1"/>
</dbReference>